<dbReference type="Pfam" id="PF01490">
    <property type="entry name" value="Aa_trans"/>
    <property type="match status" value="1"/>
</dbReference>
<dbReference type="GO" id="GO:0016020">
    <property type="term" value="C:membrane"/>
    <property type="evidence" value="ECO:0007669"/>
    <property type="project" value="UniProtKB-SubCell"/>
</dbReference>
<dbReference type="Proteomes" id="UP001295684">
    <property type="component" value="Unassembled WGS sequence"/>
</dbReference>
<comment type="subcellular location">
    <subcellularLocation>
        <location evidence="1">Membrane</location>
        <topology evidence="1">Multi-pass membrane protein</topology>
    </subcellularLocation>
</comment>
<feature type="transmembrane region" description="Helical" evidence="5">
    <location>
        <begin position="496"/>
        <end position="519"/>
    </location>
</feature>
<feature type="domain" description="Amino acid transporter transmembrane" evidence="6">
    <location>
        <begin position="53"/>
        <end position="556"/>
    </location>
</feature>
<evidence type="ECO:0000259" key="6">
    <source>
        <dbReference type="Pfam" id="PF01490"/>
    </source>
</evidence>
<feature type="transmembrane region" description="Helical" evidence="5">
    <location>
        <begin position="291"/>
        <end position="308"/>
    </location>
</feature>
<comment type="caution">
    <text evidence="7">The sequence shown here is derived from an EMBL/GenBank/DDBJ whole genome shotgun (WGS) entry which is preliminary data.</text>
</comment>
<dbReference type="EMBL" id="CAMPGE010005007">
    <property type="protein sequence ID" value="CAI2363857.1"/>
    <property type="molecule type" value="Genomic_DNA"/>
</dbReference>
<feature type="transmembrane region" description="Helical" evidence="5">
    <location>
        <begin position="82"/>
        <end position="100"/>
    </location>
</feature>
<feature type="transmembrane region" description="Helical" evidence="5">
    <location>
        <begin position="172"/>
        <end position="189"/>
    </location>
</feature>
<feature type="transmembrane region" description="Helical" evidence="5">
    <location>
        <begin position="201"/>
        <end position="220"/>
    </location>
</feature>
<keyword evidence="4 5" id="KW-0472">Membrane</keyword>
<evidence type="ECO:0000256" key="4">
    <source>
        <dbReference type="ARBA" id="ARBA00023136"/>
    </source>
</evidence>
<reference evidence="7" key="1">
    <citation type="submission" date="2023-07" db="EMBL/GenBank/DDBJ databases">
        <authorList>
            <consortium name="AG Swart"/>
            <person name="Singh M."/>
            <person name="Singh A."/>
            <person name="Seah K."/>
            <person name="Emmerich C."/>
        </authorList>
    </citation>
    <scope>NUCLEOTIDE SEQUENCE</scope>
    <source>
        <strain evidence="7">DP1</strain>
    </source>
</reference>
<feature type="transmembrane region" description="Helical" evidence="5">
    <location>
        <begin position="539"/>
        <end position="560"/>
    </location>
</feature>
<sequence length="572" mass="63311">MADNTNQQIGHTFLTRNVDVTGFTKRPGMTMSVISAFPQNNVPDTKGNMSSRTGTVFGGVLTILAIMIGSGVIGIPYAAFKLGLILGLGVLYLAIVLGLQSVDLLYESSRMTGLNSLSEIGFFCLGKVSVYIINIVVFTKSFGMPIIYFILTGTCFSQIAEKINGAPNWLKHRQPYIGVTALLLAYFVFKKDITDLKPIAFFLFLGVLGFIALLGVHMIFEQSTTWNHDDHPHKDYFFPFNEKQSKMRLIYMCTTILVGVSFQTVFFPVLNNLKDNTKRNVMKTAATSMSIAGFIYTACIFISVYAFGDHVHSDILQNIGENSGWETYILGAMFAVVGALHIPLIFFVAKEAILIVVFTFFYTKSEGSEEVMEEQETSHLLVEDVSHISRVAPKSDFAGDENGELPQTQSQLNKTALKKTTVIPNIDVSITQQVLAVNNRLRQGGNKNYEKELKAAEGNTKEPTHRDLPIFLYLTLTSVIYALDVALACVLDDVSIVFGFVGALSISMLFFILPGIFYLRSCTLSGEKGSLYRKCVSWFYIIFGFMVMFGGLASVVVKIVEGEPHHDSDDEI</sequence>
<evidence type="ECO:0000256" key="3">
    <source>
        <dbReference type="ARBA" id="ARBA00022989"/>
    </source>
</evidence>
<protein>
    <recommendedName>
        <fullName evidence="6">Amino acid transporter transmembrane domain-containing protein</fullName>
    </recommendedName>
</protein>
<gene>
    <name evidence="7" type="ORF">ECRASSUSDP1_LOCUS5197</name>
</gene>
<dbReference type="InterPro" id="IPR013057">
    <property type="entry name" value="AA_transpt_TM"/>
</dbReference>
<keyword evidence="2 5" id="KW-0812">Transmembrane</keyword>
<feature type="transmembrane region" description="Helical" evidence="5">
    <location>
        <begin position="470"/>
        <end position="490"/>
    </location>
</feature>
<proteinExistence type="predicted"/>
<feature type="transmembrane region" description="Helical" evidence="5">
    <location>
        <begin position="56"/>
        <end position="75"/>
    </location>
</feature>
<evidence type="ECO:0000256" key="1">
    <source>
        <dbReference type="ARBA" id="ARBA00004141"/>
    </source>
</evidence>
<evidence type="ECO:0000256" key="2">
    <source>
        <dbReference type="ARBA" id="ARBA00022692"/>
    </source>
</evidence>
<name>A0AAD1X9M5_EUPCR</name>
<evidence type="ECO:0000313" key="8">
    <source>
        <dbReference type="Proteomes" id="UP001295684"/>
    </source>
</evidence>
<keyword evidence="8" id="KW-1185">Reference proteome</keyword>
<dbReference type="AlphaFoldDB" id="A0AAD1X9M5"/>
<organism evidence="7 8">
    <name type="scientific">Euplotes crassus</name>
    <dbReference type="NCBI Taxonomy" id="5936"/>
    <lineage>
        <taxon>Eukaryota</taxon>
        <taxon>Sar</taxon>
        <taxon>Alveolata</taxon>
        <taxon>Ciliophora</taxon>
        <taxon>Intramacronucleata</taxon>
        <taxon>Spirotrichea</taxon>
        <taxon>Hypotrichia</taxon>
        <taxon>Euplotida</taxon>
        <taxon>Euplotidae</taxon>
        <taxon>Moneuplotes</taxon>
    </lineage>
</organism>
<feature type="transmembrane region" description="Helical" evidence="5">
    <location>
        <begin position="249"/>
        <end position="270"/>
    </location>
</feature>
<dbReference type="GO" id="GO:0015179">
    <property type="term" value="F:L-amino acid transmembrane transporter activity"/>
    <property type="evidence" value="ECO:0007669"/>
    <property type="project" value="TreeGrafter"/>
</dbReference>
<keyword evidence="3 5" id="KW-1133">Transmembrane helix</keyword>
<evidence type="ECO:0000256" key="5">
    <source>
        <dbReference type="SAM" id="Phobius"/>
    </source>
</evidence>
<accession>A0AAD1X9M5</accession>
<dbReference type="PANTHER" id="PTHR22950">
    <property type="entry name" value="AMINO ACID TRANSPORTER"/>
    <property type="match status" value="1"/>
</dbReference>
<feature type="transmembrane region" description="Helical" evidence="5">
    <location>
        <begin position="328"/>
        <end position="349"/>
    </location>
</feature>
<evidence type="ECO:0000313" key="7">
    <source>
        <dbReference type="EMBL" id="CAI2363857.1"/>
    </source>
</evidence>